<name>A0ABY5Z749_9ACTN</name>
<dbReference type="RefSeq" id="WP_260727244.1">
    <property type="nucleotide sequence ID" value="NZ_BAAABS010000033.1"/>
</dbReference>
<sequence length="103" mass="11063">MIRTITRTHTKTYPLLNAWASTTPADHGSMPRPGDPCAVPRCGQPLNAAEVVYAVLETGGPDAPEPIPCTSNPALTTADCHHAEQWVCWRHIRPDDGPIVAGL</sequence>
<proteinExistence type="predicted"/>
<evidence type="ECO:0000313" key="2">
    <source>
        <dbReference type="Proteomes" id="UP001058271"/>
    </source>
</evidence>
<evidence type="ECO:0000313" key="1">
    <source>
        <dbReference type="EMBL" id="UWZ37880.1"/>
    </source>
</evidence>
<gene>
    <name evidence="1" type="ORF">Drose_06285</name>
</gene>
<keyword evidence="2" id="KW-1185">Reference proteome</keyword>
<dbReference type="Proteomes" id="UP001058271">
    <property type="component" value="Chromosome"/>
</dbReference>
<protein>
    <submittedName>
        <fullName evidence="1">Uncharacterized protein</fullName>
    </submittedName>
</protein>
<reference evidence="1" key="1">
    <citation type="submission" date="2021-04" db="EMBL/GenBank/DDBJ databases">
        <title>Biosynthetic gene clusters of Dactylosporangioum roseum.</title>
        <authorList>
            <person name="Hartkoorn R.C."/>
            <person name="Beaudoing E."/>
            <person name="Hot D."/>
            <person name="Moureu S."/>
        </authorList>
    </citation>
    <scope>NUCLEOTIDE SEQUENCE</scope>
    <source>
        <strain evidence="1">NRRL B-16295</strain>
    </source>
</reference>
<accession>A0ABY5Z749</accession>
<organism evidence="1 2">
    <name type="scientific">Dactylosporangium roseum</name>
    <dbReference type="NCBI Taxonomy" id="47989"/>
    <lineage>
        <taxon>Bacteria</taxon>
        <taxon>Bacillati</taxon>
        <taxon>Actinomycetota</taxon>
        <taxon>Actinomycetes</taxon>
        <taxon>Micromonosporales</taxon>
        <taxon>Micromonosporaceae</taxon>
        <taxon>Dactylosporangium</taxon>
    </lineage>
</organism>
<dbReference type="EMBL" id="CP073721">
    <property type="protein sequence ID" value="UWZ37880.1"/>
    <property type="molecule type" value="Genomic_DNA"/>
</dbReference>